<evidence type="ECO:0000256" key="7">
    <source>
        <dbReference type="ARBA" id="ARBA00023242"/>
    </source>
</evidence>
<evidence type="ECO:0000256" key="3">
    <source>
        <dbReference type="ARBA" id="ARBA00020631"/>
    </source>
</evidence>
<evidence type="ECO:0000256" key="5">
    <source>
        <dbReference type="ARBA" id="ARBA00023159"/>
    </source>
</evidence>
<comment type="subcellular location">
    <subcellularLocation>
        <location evidence="1 8">Nucleus</location>
    </subcellularLocation>
</comment>
<keyword evidence="7 8" id="KW-0539">Nucleus</keyword>
<dbReference type="eggNOG" id="KOG0570">
    <property type="taxonomic scope" value="Eukaryota"/>
</dbReference>
<dbReference type="GO" id="GO:0003713">
    <property type="term" value="F:transcription coactivator activity"/>
    <property type="evidence" value="ECO:0007669"/>
    <property type="project" value="EnsemblFungi"/>
</dbReference>
<keyword evidence="5 8" id="KW-0010">Activator</keyword>
<dbReference type="Gene3D" id="6.10.140.200">
    <property type="match status" value="1"/>
</dbReference>
<dbReference type="VEuPathDB" id="FungiDB:YALI1_B22638g"/>
<gene>
    <name evidence="9" type="ORF">YALI1_B22638g</name>
</gene>
<dbReference type="VEuPathDB" id="FungiDB:YALI0_B17424g"/>
<dbReference type="GO" id="GO:0016592">
    <property type="term" value="C:mediator complex"/>
    <property type="evidence" value="ECO:0007669"/>
    <property type="project" value="InterPro"/>
</dbReference>
<dbReference type="GO" id="GO:0032968">
    <property type="term" value="P:positive regulation of transcription elongation by RNA polymerase II"/>
    <property type="evidence" value="ECO:0007669"/>
    <property type="project" value="EnsemblFungi"/>
</dbReference>
<dbReference type="OMA" id="IHDSYSM"/>
<dbReference type="GeneID" id="2907512"/>
<evidence type="ECO:0000256" key="6">
    <source>
        <dbReference type="ARBA" id="ARBA00023163"/>
    </source>
</evidence>
<evidence type="ECO:0000256" key="8">
    <source>
        <dbReference type="RuleBase" id="RU364060"/>
    </source>
</evidence>
<evidence type="ECO:0000256" key="2">
    <source>
        <dbReference type="ARBA" id="ARBA00009994"/>
    </source>
</evidence>
<dbReference type="Gene3D" id="6.10.140.1520">
    <property type="match status" value="1"/>
</dbReference>
<comment type="function">
    <text evidence="8">Component of the Mediator complex, a coactivator involved in the regulated transcription of nearly all RNA polymerase II-dependent genes. Mediator functions as a bridge to convey information from gene-specific regulatory proteins to the basal RNA polymerase II transcription machinery.</text>
</comment>
<name>A0A1D8N8A7_YARLL</name>
<keyword evidence="4 8" id="KW-0805">Transcription regulation</keyword>
<dbReference type="GO" id="GO:0051123">
    <property type="term" value="P:RNA polymerase II preinitiation complex assembly"/>
    <property type="evidence" value="ECO:0007669"/>
    <property type="project" value="EnsemblFungi"/>
</dbReference>
<dbReference type="RefSeq" id="XP_501016.3">
    <property type="nucleotide sequence ID" value="XM_501016.3"/>
</dbReference>
<dbReference type="Proteomes" id="UP000182444">
    <property type="component" value="Chromosome 1B"/>
</dbReference>
<dbReference type="InterPro" id="IPR044888">
    <property type="entry name" value="Mediatior_Med7_sf"/>
</dbReference>
<dbReference type="PANTHER" id="PTHR21428:SF11">
    <property type="entry name" value="MEDIATOR OF RNA POLYMERASE II TRANSCRIPTION SUBUNIT 7"/>
    <property type="match status" value="1"/>
</dbReference>
<dbReference type="GO" id="GO:0070847">
    <property type="term" value="C:core mediator complex"/>
    <property type="evidence" value="ECO:0007669"/>
    <property type="project" value="EnsemblFungi"/>
</dbReference>
<comment type="similarity">
    <text evidence="2 8">Belongs to the Mediator complex subunit 7 family.</text>
</comment>
<dbReference type="SUPFAM" id="SSF140718">
    <property type="entry name" value="Mediator hinge subcomplex-like"/>
    <property type="match status" value="1"/>
</dbReference>
<dbReference type="AlphaFoldDB" id="A0A1D8N8A7"/>
<sequence>MERRKKQNEGLLSVYPPPPWYSRYFTDENVAKVKDLQSSDNSQLLEAPLKYLTPPSPPEAGAYHNFGDVWQVNDKLATLEDLGITQVYDGAAIRGEGQESGARVLELKKLTKSLLLAFVELTGIMGVSPEQFPAKFEHVRVLLINIHHILNEYRPHQARESLVTLMQQQINDKKQHVENIRQSCDKVRDTIRVLSKQFDQVDEFEETGGVTTEEVKYVSGKDKDLLVVKMAEQVL</sequence>
<dbReference type="SMR" id="A0A1D8N8A7"/>
<evidence type="ECO:0000256" key="4">
    <source>
        <dbReference type="ARBA" id="ARBA00023015"/>
    </source>
</evidence>
<organism evidence="9 10">
    <name type="scientific">Yarrowia lipolytica</name>
    <name type="common">Candida lipolytica</name>
    <dbReference type="NCBI Taxonomy" id="4952"/>
    <lineage>
        <taxon>Eukaryota</taxon>
        <taxon>Fungi</taxon>
        <taxon>Dikarya</taxon>
        <taxon>Ascomycota</taxon>
        <taxon>Saccharomycotina</taxon>
        <taxon>Dipodascomycetes</taxon>
        <taxon>Dipodascales</taxon>
        <taxon>Dipodascales incertae sedis</taxon>
        <taxon>Yarrowia</taxon>
    </lineage>
</organism>
<dbReference type="Pfam" id="PF05983">
    <property type="entry name" value="Med7"/>
    <property type="match status" value="1"/>
</dbReference>
<evidence type="ECO:0000313" key="9">
    <source>
        <dbReference type="EMBL" id="AOW01839.1"/>
    </source>
</evidence>
<dbReference type="InterPro" id="IPR037212">
    <property type="entry name" value="Med7/Med21-like"/>
</dbReference>
<dbReference type="KEGG" id="yli:2907512"/>
<dbReference type="PANTHER" id="PTHR21428">
    <property type="entry name" value="MEDIATOR OF RNA POLYMERASE II TRANSCRIPTION SUBUNIT 7"/>
    <property type="match status" value="1"/>
</dbReference>
<accession>A0A1D8N8A7</accession>
<proteinExistence type="inferred from homology"/>
<dbReference type="EMBL" id="CP017554">
    <property type="protein sequence ID" value="AOW01839.1"/>
    <property type="molecule type" value="Genomic_DNA"/>
</dbReference>
<dbReference type="GO" id="GO:0060261">
    <property type="term" value="P:positive regulation of transcription initiation by RNA polymerase II"/>
    <property type="evidence" value="ECO:0007669"/>
    <property type="project" value="EnsemblFungi"/>
</dbReference>
<evidence type="ECO:0000313" key="10">
    <source>
        <dbReference type="Proteomes" id="UP000182444"/>
    </source>
</evidence>
<keyword evidence="6 8" id="KW-0804">Transcription</keyword>
<evidence type="ECO:0000256" key="1">
    <source>
        <dbReference type="ARBA" id="ARBA00004123"/>
    </source>
</evidence>
<comment type="subunit">
    <text evidence="8">Component of the Mediator complex.</text>
</comment>
<dbReference type="GO" id="GO:0000122">
    <property type="term" value="P:negative regulation of transcription by RNA polymerase II"/>
    <property type="evidence" value="ECO:0007669"/>
    <property type="project" value="EnsemblFungi"/>
</dbReference>
<protein>
    <recommendedName>
        <fullName evidence="3 8">Mediator of RNA polymerase II transcription subunit 7</fullName>
    </recommendedName>
</protein>
<reference evidence="9 10" key="1">
    <citation type="journal article" date="2016" name="PLoS ONE">
        <title>Sequence Assembly of Yarrowia lipolytica Strain W29/CLIB89 Shows Transposable Element Diversity.</title>
        <authorList>
            <person name="Magnan C."/>
            <person name="Yu J."/>
            <person name="Chang I."/>
            <person name="Jahn E."/>
            <person name="Kanomata Y."/>
            <person name="Wu J."/>
            <person name="Zeller M."/>
            <person name="Oakes M."/>
            <person name="Baldi P."/>
            <person name="Sandmeyer S."/>
        </authorList>
    </citation>
    <scope>NUCLEOTIDE SEQUENCE [LARGE SCALE GENOMIC DNA]</scope>
    <source>
        <strain evidence="10">CLIB89(W29)</strain>
    </source>
</reference>
<dbReference type="InterPro" id="IPR009244">
    <property type="entry name" value="Mediatior_Med7"/>
</dbReference>